<dbReference type="CDD" id="cd21383">
    <property type="entry name" value="GAT_GGA_Tom1-like"/>
    <property type="match status" value="1"/>
</dbReference>
<dbReference type="Gene3D" id="1.20.58.160">
    <property type="match status" value="1"/>
</dbReference>
<dbReference type="GO" id="GO:0035091">
    <property type="term" value="F:phosphatidylinositol binding"/>
    <property type="evidence" value="ECO:0007669"/>
    <property type="project" value="InterPro"/>
</dbReference>
<dbReference type="HOGENOM" id="CLU_031989_0_0_1"/>
<evidence type="ECO:0000256" key="2">
    <source>
        <dbReference type="ARBA" id="ARBA00022448"/>
    </source>
</evidence>
<dbReference type="InterPro" id="IPR004152">
    <property type="entry name" value="GAT_dom"/>
</dbReference>
<evidence type="ECO:0000259" key="6">
    <source>
        <dbReference type="PROSITE" id="PS50909"/>
    </source>
</evidence>
<dbReference type="InParanoid" id="A0A0C3H8C8"/>
<evidence type="ECO:0000256" key="4">
    <source>
        <dbReference type="SAM" id="MobiDB-lite"/>
    </source>
</evidence>
<reference evidence="8" key="2">
    <citation type="submission" date="2015-01" db="EMBL/GenBank/DDBJ databases">
        <title>Evolutionary Origins and Diversification of the Mycorrhizal Mutualists.</title>
        <authorList>
            <consortium name="DOE Joint Genome Institute"/>
            <consortium name="Mycorrhizal Genomics Consortium"/>
            <person name="Kohler A."/>
            <person name="Kuo A."/>
            <person name="Nagy L.G."/>
            <person name="Floudas D."/>
            <person name="Copeland A."/>
            <person name="Barry K.W."/>
            <person name="Cichocki N."/>
            <person name="Veneault-Fourrey C."/>
            <person name="LaButti K."/>
            <person name="Lindquist E.A."/>
            <person name="Lipzen A."/>
            <person name="Lundell T."/>
            <person name="Morin E."/>
            <person name="Murat C."/>
            <person name="Riley R."/>
            <person name="Ohm R."/>
            <person name="Sun H."/>
            <person name="Tunlid A."/>
            <person name="Henrissat B."/>
            <person name="Grigoriev I.V."/>
            <person name="Hibbett D.S."/>
            <person name="Martin F."/>
        </authorList>
    </citation>
    <scope>NUCLEOTIDE SEQUENCE [LARGE SCALE GENOMIC DNA]</scope>
    <source>
        <strain evidence="8">Zn</strain>
    </source>
</reference>
<dbReference type="OrthoDB" id="5393057at2759"/>
<feature type="region of interest" description="Disordered" evidence="4">
    <location>
        <begin position="182"/>
        <end position="205"/>
    </location>
</feature>
<reference evidence="7 8" key="1">
    <citation type="submission" date="2014-04" db="EMBL/GenBank/DDBJ databases">
        <authorList>
            <consortium name="DOE Joint Genome Institute"/>
            <person name="Kuo A."/>
            <person name="Martino E."/>
            <person name="Perotto S."/>
            <person name="Kohler A."/>
            <person name="Nagy L.G."/>
            <person name="Floudas D."/>
            <person name="Copeland A."/>
            <person name="Barry K.W."/>
            <person name="Cichocki N."/>
            <person name="Veneault-Fourrey C."/>
            <person name="LaButti K."/>
            <person name="Lindquist E.A."/>
            <person name="Lipzen A."/>
            <person name="Lundell T."/>
            <person name="Morin E."/>
            <person name="Murat C."/>
            <person name="Sun H."/>
            <person name="Tunlid A."/>
            <person name="Henrissat B."/>
            <person name="Grigoriev I.V."/>
            <person name="Hibbett D.S."/>
            <person name="Martin F."/>
            <person name="Nordberg H.P."/>
            <person name="Cantor M.N."/>
            <person name="Hua S.X."/>
        </authorList>
    </citation>
    <scope>NUCLEOTIDE SEQUENCE [LARGE SCALE GENOMIC DNA]</scope>
    <source>
        <strain evidence="7 8">Zn</strain>
    </source>
</reference>
<name>A0A0C3H8C8_OIDMZ</name>
<feature type="domain" description="VHS" evidence="5">
    <location>
        <begin position="45"/>
        <end position="166"/>
    </location>
</feature>
<dbReference type="GO" id="GO:0007034">
    <property type="term" value="P:vacuolar transport"/>
    <property type="evidence" value="ECO:0007669"/>
    <property type="project" value="UniProtKB-ARBA"/>
</dbReference>
<dbReference type="GO" id="GO:0006897">
    <property type="term" value="P:endocytosis"/>
    <property type="evidence" value="ECO:0007669"/>
    <property type="project" value="InterPro"/>
</dbReference>
<dbReference type="GO" id="GO:0007015">
    <property type="term" value="P:actin filament organization"/>
    <property type="evidence" value="ECO:0007669"/>
    <property type="project" value="InterPro"/>
</dbReference>
<dbReference type="GO" id="GO:0043130">
    <property type="term" value="F:ubiquitin binding"/>
    <property type="evidence" value="ECO:0007669"/>
    <property type="project" value="InterPro"/>
</dbReference>
<dbReference type="GO" id="GO:0015031">
    <property type="term" value="P:protein transport"/>
    <property type="evidence" value="ECO:0007669"/>
    <property type="project" value="UniProtKB-KW"/>
</dbReference>
<evidence type="ECO:0000313" key="8">
    <source>
        <dbReference type="Proteomes" id="UP000054321"/>
    </source>
</evidence>
<feature type="compositionally biased region" description="Polar residues" evidence="4">
    <location>
        <begin position="185"/>
        <end position="201"/>
    </location>
</feature>
<dbReference type="Proteomes" id="UP000054321">
    <property type="component" value="Unassembled WGS sequence"/>
</dbReference>
<evidence type="ECO:0008006" key="9">
    <source>
        <dbReference type="Google" id="ProtNLM"/>
    </source>
</evidence>
<comment type="subunit">
    <text evidence="1">Component of the ESCRT-0 complex composed of HSE1 and VPS27.</text>
</comment>
<feature type="domain" description="GAT" evidence="6">
    <location>
        <begin position="201"/>
        <end position="282"/>
    </location>
</feature>
<proteinExistence type="predicted"/>
<dbReference type="PANTHER" id="PTHR47789:SF2">
    <property type="entry name" value="VHS DOMAIN-CONTAINING PROTEIN"/>
    <property type="match status" value="1"/>
</dbReference>
<dbReference type="GO" id="GO:0051666">
    <property type="term" value="P:actin cortical patch localization"/>
    <property type="evidence" value="ECO:0007669"/>
    <property type="project" value="TreeGrafter"/>
</dbReference>
<gene>
    <name evidence="7" type="ORF">OIDMADRAFT_156498</name>
</gene>
<keyword evidence="3" id="KW-0653">Protein transport</keyword>
<keyword evidence="8" id="KW-1185">Reference proteome</keyword>
<dbReference type="InterPro" id="IPR038425">
    <property type="entry name" value="GAT_sf"/>
</dbReference>
<feature type="non-terminal residue" evidence="7">
    <location>
        <position position="282"/>
    </location>
</feature>
<dbReference type="GO" id="GO:0030479">
    <property type="term" value="C:actin cortical patch"/>
    <property type="evidence" value="ECO:0007669"/>
    <property type="project" value="TreeGrafter"/>
</dbReference>
<evidence type="ECO:0000256" key="3">
    <source>
        <dbReference type="ARBA" id="ARBA00022927"/>
    </source>
</evidence>
<dbReference type="EMBL" id="KN832872">
    <property type="protein sequence ID" value="KIN04501.1"/>
    <property type="molecule type" value="Genomic_DNA"/>
</dbReference>
<evidence type="ECO:0000256" key="1">
    <source>
        <dbReference type="ARBA" id="ARBA00011446"/>
    </source>
</evidence>
<dbReference type="AlphaFoldDB" id="A0A0C3H8C8"/>
<dbReference type="PROSITE" id="PS50179">
    <property type="entry name" value="VHS"/>
    <property type="match status" value="1"/>
</dbReference>
<dbReference type="SUPFAM" id="SSF48464">
    <property type="entry name" value="ENTH/VHS domain"/>
    <property type="match status" value="1"/>
</dbReference>
<dbReference type="Gene3D" id="1.25.40.90">
    <property type="match status" value="1"/>
</dbReference>
<protein>
    <recommendedName>
        <fullName evidence="9">GAT domain-containing protein</fullName>
    </recommendedName>
</protein>
<evidence type="ECO:0000259" key="5">
    <source>
        <dbReference type="PROSITE" id="PS50179"/>
    </source>
</evidence>
<dbReference type="InterPro" id="IPR008942">
    <property type="entry name" value="ENTH_VHS"/>
</dbReference>
<organism evidence="7 8">
    <name type="scientific">Oidiodendron maius (strain Zn)</name>
    <dbReference type="NCBI Taxonomy" id="913774"/>
    <lineage>
        <taxon>Eukaryota</taxon>
        <taxon>Fungi</taxon>
        <taxon>Dikarya</taxon>
        <taxon>Ascomycota</taxon>
        <taxon>Pezizomycotina</taxon>
        <taxon>Leotiomycetes</taxon>
        <taxon>Leotiomycetes incertae sedis</taxon>
        <taxon>Myxotrichaceae</taxon>
        <taxon>Oidiodendron</taxon>
    </lineage>
</organism>
<dbReference type="PROSITE" id="PS50909">
    <property type="entry name" value="GAT"/>
    <property type="match status" value="1"/>
</dbReference>
<dbReference type="InterPro" id="IPR002014">
    <property type="entry name" value="VHS_dom"/>
</dbReference>
<dbReference type="STRING" id="913774.A0A0C3H8C8"/>
<evidence type="ECO:0000313" key="7">
    <source>
        <dbReference type="EMBL" id="KIN04501.1"/>
    </source>
</evidence>
<dbReference type="SUPFAM" id="SSF89009">
    <property type="entry name" value="GAT-like domain"/>
    <property type="match status" value="1"/>
</dbReference>
<keyword evidence="2" id="KW-0813">Transport</keyword>
<sequence>MKSMKVNRVFDSLKRKPTAAEGAGGPKVENPEVVAAQAVRSFCESAGPHGSGEEVLYLPTIVETAESTPSAAKECAIVIRKYLGRDDYTRPRVQYNAIMLIRILADNPGKTFTKCIDSKFVQAVRDLLRFGRDPSVKQLLIETLNTFQRERASDEGLVMLLDMWRKELERMRKQIAKPAPAPAFNPSQNYFSRNHHSTSLPSPGELSSRIEEAQTSAKLLTQLVQSTPPSEFLYNELVREFADRCQSASRSIQAYMVAENPSPDNDTMETLLETNEQLTKAI</sequence>
<accession>A0A0C3H8C8</accession>
<dbReference type="PANTHER" id="PTHR47789">
    <property type="entry name" value="LAS SEVENTEEN-BINDING PROTEIN 5"/>
    <property type="match status" value="1"/>
</dbReference>
<dbReference type="InterPro" id="IPR045007">
    <property type="entry name" value="LSB5"/>
</dbReference>
<dbReference type="Pfam" id="PF03127">
    <property type="entry name" value="GAT"/>
    <property type="match status" value="1"/>
</dbReference>